<reference evidence="1 2" key="1">
    <citation type="submission" date="2018-08" db="EMBL/GenBank/DDBJ databases">
        <title>Food and Water Consortium WGS.</title>
        <authorList>
            <person name="Tyson S."/>
            <person name="Peterson C.-L."/>
            <person name="Olson A."/>
            <person name="Tyler S."/>
            <person name="Cabral J."/>
            <person name="Lynch T."/>
            <person name="Knox N."/>
            <person name="Van Domselaar G."/>
            <person name="Graham M."/>
        </authorList>
    </citation>
    <scope>NUCLEOTIDE SEQUENCE [LARGE SCALE GENOMIC DNA]</scope>
    <source>
        <strain evidence="1 2">FWSEC0002</strain>
    </source>
</reference>
<protein>
    <submittedName>
        <fullName evidence="1">Uncharacterized protein</fullName>
    </submittedName>
</protein>
<dbReference type="AlphaFoldDB" id="A0A4P8C1C6"/>
<dbReference type="Proteomes" id="UP000310529">
    <property type="component" value="Chromosome"/>
</dbReference>
<evidence type="ECO:0000313" key="1">
    <source>
        <dbReference type="EMBL" id="QCH93292.1"/>
    </source>
</evidence>
<dbReference type="RefSeq" id="WP_000727981.1">
    <property type="nucleotide sequence ID" value="NZ_CP031919.1"/>
</dbReference>
<name>A0A4P8C1C6_ECOLX</name>
<evidence type="ECO:0000313" key="2">
    <source>
        <dbReference type="Proteomes" id="UP000310529"/>
    </source>
</evidence>
<accession>A0A4P8C1C6</accession>
<organism evidence="1 2">
    <name type="scientific">Escherichia coli O145:NM</name>
    <dbReference type="NCBI Taxonomy" id="991919"/>
    <lineage>
        <taxon>Bacteria</taxon>
        <taxon>Pseudomonadati</taxon>
        <taxon>Pseudomonadota</taxon>
        <taxon>Gammaproteobacteria</taxon>
        <taxon>Enterobacterales</taxon>
        <taxon>Enterobacteriaceae</taxon>
        <taxon>Escherichia</taxon>
    </lineage>
</organism>
<dbReference type="EMBL" id="CP031919">
    <property type="protein sequence ID" value="QCH93292.1"/>
    <property type="molecule type" value="Genomic_DNA"/>
</dbReference>
<sequence length="139" mass="17031">MKKKLLFILFVILLIETGMRFTIWRELNNIIPTAKDYRFDIMVYDRIDTGFMGCIGHHKENYLTISYTLWLAKDVLWADIICQNRSEYVRIFTQTNERYRAKDNRAFVYYHWSFKHWTFIDSYREQQEKINGKHIQSDK</sequence>
<proteinExistence type="predicted"/>
<gene>
    <name evidence="1" type="ORF">CCU01_010775</name>
</gene>